<sequence>MSQAIEESIVSENNLFHHSTKFSQTPKLQSLSQYSFNFWQKSLRCSIFIASAAGVAIALSISVILPSKASTISYSGDTTNAPTFNRPQTEGFEGGTNPPTSLSSNGTTVSYYSQPFSVNTTGSYNVAGSQNFLGIQFLYQNSFNPITPLDNLLNGNDPFPDEGTSSFSSLSLTANNQYFLVTTGFDNSNNSFGTFTNTITGPGNIALGSNPVNVPEPSSIASTIAFGIFGSSFILKRKLRNLKTVN</sequence>
<keyword evidence="3" id="KW-0614">Plasmid</keyword>
<feature type="compositionally biased region" description="Polar residues" evidence="1">
    <location>
        <begin position="78"/>
        <end position="88"/>
    </location>
</feature>
<accession>B2JAZ5</accession>
<keyword evidence="2" id="KW-1133">Transmembrane helix</keyword>
<dbReference type="RefSeq" id="WP_012413112.1">
    <property type="nucleotide sequence ID" value="NC_010631.1"/>
</dbReference>
<dbReference type="AlphaFoldDB" id="B2JAZ5"/>
<dbReference type="HOGENOM" id="CLU_098631_0_0_3"/>
<geneLocation type="plasmid" evidence="3 4">
    <name>pNPUN01</name>
</geneLocation>
<dbReference type="EMBL" id="CP001038">
    <property type="protein sequence ID" value="ACC85099.1"/>
    <property type="molecule type" value="Genomic_DNA"/>
</dbReference>
<keyword evidence="2" id="KW-0472">Membrane</keyword>
<dbReference type="Proteomes" id="UP000001191">
    <property type="component" value="Plasmid pNPUN01"/>
</dbReference>
<feature type="transmembrane region" description="Helical" evidence="2">
    <location>
        <begin position="45"/>
        <end position="65"/>
    </location>
</feature>
<gene>
    <name evidence="3" type="ordered locus">Npun_AR244</name>
</gene>
<protein>
    <recommendedName>
        <fullName evidence="5">PEP-CTERM protein-sorting domain-containing protein</fullName>
    </recommendedName>
</protein>
<reference evidence="4" key="1">
    <citation type="submission" date="2008-04" db="EMBL/GenBank/DDBJ databases">
        <title>Complete sequence of plasmid 1 of Nostoc punctiforme ATCC 29133.</title>
        <authorList>
            <consortium name="US DOE Joint Genome Institute"/>
            <person name="Copeland A."/>
            <person name="Lucas S."/>
            <person name="Lapidus A."/>
            <person name="Glavina del Rio T."/>
            <person name="Dalin E."/>
            <person name="Tice H."/>
            <person name="Pitluck S."/>
            <person name="Chain P."/>
            <person name="Malfatti S."/>
            <person name="Shin M."/>
            <person name="Vergez L."/>
            <person name="Schmutz J."/>
            <person name="Larimer F."/>
            <person name="Land M."/>
            <person name="Hauser L."/>
            <person name="Kyrpides N."/>
            <person name="Kim E."/>
            <person name="Meeks J.C."/>
            <person name="Elhai J."/>
            <person name="Campbell E.L."/>
            <person name="Thiel T."/>
            <person name="Longmire J."/>
            <person name="Potts M."/>
            <person name="Atlas R."/>
        </authorList>
    </citation>
    <scope>NUCLEOTIDE SEQUENCE [LARGE SCALE GENOMIC DNA]</scope>
    <source>
        <strain evidence="4">ATCC 29133 / PCC 73102</strain>
        <plasmid evidence="4">Plasmid pNPUN01</plasmid>
    </source>
</reference>
<keyword evidence="4" id="KW-1185">Reference proteome</keyword>
<dbReference type="KEGG" id="npu:Npun_AR244"/>
<name>B2JAZ5_NOSP7</name>
<feature type="region of interest" description="Disordered" evidence="1">
    <location>
        <begin position="78"/>
        <end position="104"/>
    </location>
</feature>
<evidence type="ECO:0000256" key="1">
    <source>
        <dbReference type="SAM" id="MobiDB-lite"/>
    </source>
</evidence>
<organism evidence="3 4">
    <name type="scientific">Nostoc punctiforme (strain ATCC 29133 / PCC 73102)</name>
    <dbReference type="NCBI Taxonomy" id="63737"/>
    <lineage>
        <taxon>Bacteria</taxon>
        <taxon>Bacillati</taxon>
        <taxon>Cyanobacteriota</taxon>
        <taxon>Cyanophyceae</taxon>
        <taxon>Nostocales</taxon>
        <taxon>Nostocaceae</taxon>
        <taxon>Nostoc</taxon>
    </lineage>
</organism>
<evidence type="ECO:0000313" key="4">
    <source>
        <dbReference type="Proteomes" id="UP000001191"/>
    </source>
</evidence>
<keyword evidence="2" id="KW-0812">Transmembrane</keyword>
<proteinExistence type="predicted"/>
<dbReference type="EnsemblBacteria" id="ACC85099">
    <property type="protein sequence ID" value="ACC85099"/>
    <property type="gene ID" value="Npun_AR244"/>
</dbReference>
<evidence type="ECO:0008006" key="5">
    <source>
        <dbReference type="Google" id="ProtNLM"/>
    </source>
</evidence>
<evidence type="ECO:0000256" key="2">
    <source>
        <dbReference type="SAM" id="Phobius"/>
    </source>
</evidence>
<evidence type="ECO:0000313" key="3">
    <source>
        <dbReference type="EMBL" id="ACC85099.1"/>
    </source>
</evidence>